<feature type="transmembrane region" description="Helical" evidence="1">
    <location>
        <begin position="266"/>
        <end position="293"/>
    </location>
</feature>
<dbReference type="RefSeq" id="XP_013426898.1">
    <property type="nucleotide sequence ID" value="XM_013571444.1"/>
</dbReference>
<accession>A0A074WSH0</accession>
<feature type="transmembrane region" description="Helical" evidence="1">
    <location>
        <begin position="338"/>
        <end position="357"/>
    </location>
</feature>
<dbReference type="InterPro" id="IPR053001">
    <property type="entry name" value="MNNG_permease-like"/>
</dbReference>
<feature type="domain" description="DUF3533" evidence="2">
    <location>
        <begin position="33"/>
        <end position="272"/>
    </location>
</feature>
<evidence type="ECO:0000313" key="3">
    <source>
        <dbReference type="EMBL" id="KEQ72687.1"/>
    </source>
</evidence>
<dbReference type="PANTHER" id="PTHR34814:SF2">
    <property type="entry name" value="DUF3533 DOMAIN-CONTAINING PROTEIN"/>
    <property type="match status" value="1"/>
</dbReference>
<dbReference type="HOGENOM" id="CLU_035734_0_0_1"/>
<dbReference type="AlphaFoldDB" id="A0A074WSH0"/>
<dbReference type="Pfam" id="PF12051">
    <property type="entry name" value="DUF3533"/>
    <property type="match status" value="2"/>
</dbReference>
<feature type="transmembrane region" description="Helical" evidence="1">
    <location>
        <begin position="226"/>
        <end position="245"/>
    </location>
</feature>
<dbReference type="GeneID" id="25415336"/>
<keyword evidence="1" id="KW-0812">Transmembrane</keyword>
<keyword evidence="1" id="KW-0472">Membrane</keyword>
<sequence>MNRIIEPSSRARQRIWTEGSAKFFITLAFTATVVQLLFLADISYLNGALYHEAQRIHNLKFLMVDHDQGAIGQSLRSAANALQSDIFPSVEEYSTSDYPKPSDIRRAVLVGDFWAAIYSHSGASSRLDTALRSNDTTVHYDPTNALTYIYNGARYASIEQGYIDPNLQALVLEADAMYQEHNGMQNLKFVEGNANAVYALLHPIASTALNIKETDQGARNIYNTVGMVYTVLMQFFFVLALNILCGRNKLFGRQSFVWNYLFRASITFVYSFIGAICASVQFIPFFIFSYVMFNVTSMLVPFELSPRFYRIGYAAPGHEAYQILIQIWSGGNNRLYQALPILLAWEVLLTPLAILSMHRRCQAAVLMAVKDS</sequence>
<dbReference type="Proteomes" id="UP000027730">
    <property type="component" value="Unassembled WGS sequence"/>
</dbReference>
<dbReference type="InterPro" id="IPR022703">
    <property type="entry name" value="DUF3533"/>
</dbReference>
<evidence type="ECO:0000259" key="2">
    <source>
        <dbReference type="Pfam" id="PF12051"/>
    </source>
</evidence>
<dbReference type="OrthoDB" id="2140105at2759"/>
<reference evidence="3 4" key="1">
    <citation type="journal article" date="2014" name="BMC Genomics">
        <title>Genome sequencing of four Aureobasidium pullulans varieties: biotechnological potential, stress tolerance, and description of new species.</title>
        <authorList>
            <person name="Gostin Ar C."/>
            <person name="Ohm R.A."/>
            <person name="Kogej T."/>
            <person name="Sonjak S."/>
            <person name="Turk M."/>
            <person name="Zajc J."/>
            <person name="Zalar P."/>
            <person name="Grube M."/>
            <person name="Sun H."/>
            <person name="Han J."/>
            <person name="Sharma A."/>
            <person name="Chiniquy J."/>
            <person name="Ngan C.Y."/>
            <person name="Lipzen A."/>
            <person name="Barry K."/>
            <person name="Grigoriev I.V."/>
            <person name="Gunde-Cimerman N."/>
        </authorList>
    </citation>
    <scope>NUCLEOTIDE SEQUENCE [LARGE SCALE GENOMIC DNA]</scope>
    <source>
        <strain evidence="3 4">CBS 147.97</strain>
    </source>
</reference>
<protein>
    <recommendedName>
        <fullName evidence="2">DUF3533 domain-containing protein</fullName>
    </recommendedName>
</protein>
<evidence type="ECO:0000256" key="1">
    <source>
        <dbReference type="SAM" id="Phobius"/>
    </source>
</evidence>
<gene>
    <name evidence="3" type="ORF">M436DRAFT_73615</name>
</gene>
<dbReference type="STRING" id="1043004.A0A074WSH0"/>
<organism evidence="3 4">
    <name type="scientific">Aureobasidium namibiae CBS 147.97</name>
    <dbReference type="NCBI Taxonomy" id="1043004"/>
    <lineage>
        <taxon>Eukaryota</taxon>
        <taxon>Fungi</taxon>
        <taxon>Dikarya</taxon>
        <taxon>Ascomycota</taxon>
        <taxon>Pezizomycotina</taxon>
        <taxon>Dothideomycetes</taxon>
        <taxon>Dothideomycetidae</taxon>
        <taxon>Dothideales</taxon>
        <taxon>Saccotheciaceae</taxon>
        <taxon>Aureobasidium</taxon>
    </lineage>
</organism>
<proteinExistence type="predicted"/>
<dbReference type="EMBL" id="KL584711">
    <property type="protein sequence ID" value="KEQ72687.1"/>
    <property type="molecule type" value="Genomic_DNA"/>
</dbReference>
<dbReference type="GO" id="GO:0016020">
    <property type="term" value="C:membrane"/>
    <property type="evidence" value="ECO:0007669"/>
    <property type="project" value="TreeGrafter"/>
</dbReference>
<dbReference type="PANTHER" id="PTHR34814">
    <property type="entry name" value="NITROSOGUANIDINE RESISTANCE PROTEIN SNG1"/>
    <property type="match status" value="1"/>
</dbReference>
<evidence type="ECO:0000313" key="4">
    <source>
        <dbReference type="Proteomes" id="UP000027730"/>
    </source>
</evidence>
<feature type="transmembrane region" description="Helical" evidence="1">
    <location>
        <begin position="21"/>
        <end position="40"/>
    </location>
</feature>
<feature type="domain" description="DUF3533" evidence="2">
    <location>
        <begin position="277"/>
        <end position="349"/>
    </location>
</feature>
<name>A0A074WSH0_9PEZI</name>
<keyword evidence="4" id="KW-1185">Reference proteome</keyword>
<keyword evidence="1" id="KW-1133">Transmembrane helix</keyword>